<feature type="site" description="Deprotonates C-terminal active site Cys" evidence="2">
    <location>
        <position position="29"/>
    </location>
</feature>
<dbReference type="InterPro" id="IPR036249">
    <property type="entry name" value="Thioredoxin-like_sf"/>
</dbReference>
<protein>
    <recommendedName>
        <fullName evidence="4">Thioredoxin domain-containing protein</fullName>
    </recommendedName>
</protein>
<feature type="domain" description="Thioredoxin" evidence="4">
    <location>
        <begin position="1"/>
        <end position="107"/>
    </location>
</feature>
<dbReference type="OMA" id="CKRIAPH"/>
<feature type="site" description="Contributes to redox potential value" evidence="2">
    <location>
        <position position="37"/>
    </location>
</feature>
<evidence type="ECO:0000256" key="3">
    <source>
        <dbReference type="PIRSR" id="PIRSR000077-4"/>
    </source>
</evidence>
<feature type="disulfide bond" description="Redox-active" evidence="3">
    <location>
        <begin position="35"/>
        <end position="38"/>
    </location>
</feature>
<keyword evidence="1 3" id="KW-1015">Disulfide bond</keyword>
<dbReference type="GeneID" id="8249593"/>
<reference evidence="5 6" key="1">
    <citation type="journal article" date="2009" name="Science">
        <title>Green evolution and dynamic adaptations revealed by genomes of the marine picoeukaryotes Micromonas.</title>
        <authorList>
            <person name="Worden A.Z."/>
            <person name="Lee J.H."/>
            <person name="Mock T."/>
            <person name="Rouze P."/>
            <person name="Simmons M.P."/>
            <person name="Aerts A.L."/>
            <person name="Allen A.E."/>
            <person name="Cuvelier M.L."/>
            <person name="Derelle E."/>
            <person name="Everett M.V."/>
            <person name="Foulon E."/>
            <person name="Grimwood J."/>
            <person name="Gundlach H."/>
            <person name="Henrissat B."/>
            <person name="Napoli C."/>
            <person name="McDonald S.M."/>
            <person name="Parker M.S."/>
            <person name="Rombauts S."/>
            <person name="Salamov A."/>
            <person name="Von Dassow P."/>
            <person name="Badger J.H."/>
            <person name="Coutinho P.M."/>
            <person name="Demir E."/>
            <person name="Dubchak I."/>
            <person name="Gentemann C."/>
            <person name="Eikrem W."/>
            <person name="Gready J.E."/>
            <person name="John U."/>
            <person name="Lanier W."/>
            <person name="Lindquist E.A."/>
            <person name="Lucas S."/>
            <person name="Mayer K.F."/>
            <person name="Moreau H."/>
            <person name="Not F."/>
            <person name="Otillar R."/>
            <person name="Panaud O."/>
            <person name="Pangilinan J."/>
            <person name="Paulsen I."/>
            <person name="Piegu B."/>
            <person name="Poliakov A."/>
            <person name="Robbens S."/>
            <person name="Schmutz J."/>
            <person name="Toulza E."/>
            <person name="Wyss T."/>
            <person name="Zelensky A."/>
            <person name="Zhou K."/>
            <person name="Armbrust E.V."/>
            <person name="Bhattacharya D."/>
            <person name="Goodenough U.W."/>
            <person name="Van de Peer Y."/>
            <person name="Grigoriev I.V."/>
        </authorList>
    </citation>
    <scope>NUCLEOTIDE SEQUENCE [LARGE SCALE GENOMIC DNA]</scope>
    <source>
        <strain evidence="6">RCC299 / NOUM17</strain>
    </source>
</reference>
<dbReference type="EMBL" id="CP001334">
    <property type="protein sequence ID" value="ACO67918.1"/>
    <property type="molecule type" value="Genomic_DNA"/>
</dbReference>
<keyword evidence="3" id="KW-0676">Redox-active center</keyword>
<dbReference type="InterPro" id="IPR005746">
    <property type="entry name" value="Thioredoxin"/>
</dbReference>
<dbReference type="Gene3D" id="3.40.30.10">
    <property type="entry name" value="Glutaredoxin"/>
    <property type="match status" value="1"/>
</dbReference>
<feature type="non-terminal residue" evidence="5">
    <location>
        <position position="107"/>
    </location>
</feature>
<dbReference type="RefSeq" id="XP_002506660.1">
    <property type="nucleotide sequence ID" value="XM_002506614.1"/>
</dbReference>
<dbReference type="GO" id="GO:0015035">
    <property type="term" value="F:protein-disulfide reductase activity"/>
    <property type="evidence" value="ECO:0007669"/>
    <property type="project" value="InterPro"/>
</dbReference>
<dbReference type="KEGG" id="mis:MICPUN_77096"/>
<evidence type="ECO:0000259" key="4">
    <source>
        <dbReference type="PROSITE" id="PS51352"/>
    </source>
</evidence>
<dbReference type="InParanoid" id="C1EIU2"/>
<dbReference type="PROSITE" id="PS00194">
    <property type="entry name" value="THIOREDOXIN_1"/>
    <property type="match status" value="1"/>
</dbReference>
<feature type="non-terminal residue" evidence="5">
    <location>
        <position position="1"/>
    </location>
</feature>
<organism evidence="5 6">
    <name type="scientific">Micromonas commoda (strain RCC299 / NOUM17 / CCMP2709)</name>
    <name type="common">Picoplanktonic green alga</name>
    <dbReference type="NCBI Taxonomy" id="296587"/>
    <lineage>
        <taxon>Eukaryota</taxon>
        <taxon>Viridiplantae</taxon>
        <taxon>Chlorophyta</taxon>
        <taxon>Mamiellophyceae</taxon>
        <taxon>Mamiellales</taxon>
        <taxon>Mamiellaceae</taxon>
        <taxon>Micromonas</taxon>
    </lineage>
</organism>
<gene>
    <name evidence="5" type="ORF">MICPUN_77096</name>
</gene>
<proteinExistence type="predicted"/>
<sequence length="107" mass="11267">GAVKEAIDSTAFDAAIADAKAAGAVAVVDFTASWCGPCKRIAPHFAKMSLKYGDVRFLKVDVDRAKDVAAKAGVRCMPTFMFFKGGEKVGDAIEGADLKGIEARLLE</sequence>
<dbReference type="FunFam" id="3.40.30.10:FF:000245">
    <property type="entry name" value="Thioredoxin"/>
    <property type="match status" value="1"/>
</dbReference>
<dbReference type="PANTHER" id="PTHR46115">
    <property type="entry name" value="THIOREDOXIN-LIKE PROTEIN 1"/>
    <property type="match status" value="1"/>
</dbReference>
<name>C1EIU2_MICCC</name>
<dbReference type="Pfam" id="PF00085">
    <property type="entry name" value="Thioredoxin"/>
    <property type="match status" value="1"/>
</dbReference>
<dbReference type="AlphaFoldDB" id="C1EIU2"/>
<dbReference type="STRING" id="296587.C1EIU2"/>
<dbReference type="PROSITE" id="PS51352">
    <property type="entry name" value="THIOREDOXIN_2"/>
    <property type="match status" value="1"/>
</dbReference>
<evidence type="ECO:0000313" key="5">
    <source>
        <dbReference type="EMBL" id="ACO67918.1"/>
    </source>
</evidence>
<dbReference type="OrthoDB" id="2121326at2759"/>
<dbReference type="eggNOG" id="KOG0908">
    <property type="taxonomic scope" value="Eukaryota"/>
</dbReference>
<dbReference type="Proteomes" id="UP000002009">
    <property type="component" value="Chromosome 16"/>
</dbReference>
<dbReference type="InterPro" id="IPR017937">
    <property type="entry name" value="Thioredoxin_CS"/>
</dbReference>
<evidence type="ECO:0000313" key="6">
    <source>
        <dbReference type="Proteomes" id="UP000002009"/>
    </source>
</evidence>
<dbReference type="InterPro" id="IPR013766">
    <property type="entry name" value="Thioredoxin_domain"/>
</dbReference>
<keyword evidence="6" id="KW-1185">Reference proteome</keyword>
<dbReference type="PIRSF" id="PIRSF000077">
    <property type="entry name" value="Thioredoxin"/>
    <property type="match status" value="1"/>
</dbReference>
<evidence type="ECO:0000256" key="2">
    <source>
        <dbReference type="PIRSR" id="PIRSR000077-1"/>
    </source>
</evidence>
<dbReference type="PRINTS" id="PR00421">
    <property type="entry name" value="THIOREDOXIN"/>
</dbReference>
<accession>C1EIU2</accession>
<feature type="active site" description="Nucleophile" evidence="2">
    <location>
        <position position="35"/>
    </location>
</feature>
<dbReference type="CDD" id="cd02947">
    <property type="entry name" value="TRX_family"/>
    <property type="match status" value="1"/>
</dbReference>
<feature type="active site" description="Nucleophile" evidence="2">
    <location>
        <position position="38"/>
    </location>
</feature>
<evidence type="ECO:0000256" key="1">
    <source>
        <dbReference type="ARBA" id="ARBA00023157"/>
    </source>
</evidence>
<dbReference type="SUPFAM" id="SSF52833">
    <property type="entry name" value="Thioredoxin-like"/>
    <property type="match status" value="1"/>
</dbReference>
<feature type="site" description="Contributes to redox potential value" evidence="2">
    <location>
        <position position="36"/>
    </location>
</feature>